<evidence type="ECO:0000313" key="1">
    <source>
        <dbReference type="EMBL" id="KKN10329.1"/>
    </source>
</evidence>
<dbReference type="AlphaFoldDB" id="A0A0F9MXC0"/>
<protein>
    <submittedName>
        <fullName evidence="1">Uncharacterized protein</fullName>
    </submittedName>
</protein>
<comment type="caution">
    <text evidence="1">The sequence shown here is derived from an EMBL/GenBank/DDBJ whole genome shotgun (WGS) entry which is preliminary data.</text>
</comment>
<reference evidence="1" key="1">
    <citation type="journal article" date="2015" name="Nature">
        <title>Complex archaea that bridge the gap between prokaryotes and eukaryotes.</title>
        <authorList>
            <person name="Spang A."/>
            <person name="Saw J.H."/>
            <person name="Jorgensen S.L."/>
            <person name="Zaremba-Niedzwiedzka K."/>
            <person name="Martijn J."/>
            <person name="Lind A.E."/>
            <person name="van Eijk R."/>
            <person name="Schleper C."/>
            <person name="Guy L."/>
            <person name="Ettema T.J."/>
        </authorList>
    </citation>
    <scope>NUCLEOTIDE SEQUENCE</scope>
</reference>
<proteinExistence type="predicted"/>
<gene>
    <name evidence="1" type="ORF">LCGC14_1037670</name>
</gene>
<organism evidence="1">
    <name type="scientific">marine sediment metagenome</name>
    <dbReference type="NCBI Taxonomy" id="412755"/>
    <lineage>
        <taxon>unclassified sequences</taxon>
        <taxon>metagenomes</taxon>
        <taxon>ecological metagenomes</taxon>
    </lineage>
</organism>
<dbReference type="EMBL" id="LAZR01004254">
    <property type="protein sequence ID" value="KKN10329.1"/>
    <property type="molecule type" value="Genomic_DNA"/>
</dbReference>
<name>A0A0F9MXC0_9ZZZZ</name>
<sequence length="128" mass="14833">MKLTSKEICPITVRDRLVKNLAGQDVAVCDIVKALEWAEAKCLELNERNIELRKEDDRWNQYATHAKNLINALKEDIRGYKKLCVMADVPNLLIDNPTTIFGEKLTEDDLKWAKKKVEEYKKITNEQS</sequence>
<accession>A0A0F9MXC0</accession>